<dbReference type="SUPFAM" id="SSF51905">
    <property type="entry name" value="FAD/NAD(P)-binding domain"/>
    <property type="match status" value="1"/>
</dbReference>
<accession>A0A1V1P0J1</accession>
<dbReference type="GO" id="GO:0050660">
    <property type="term" value="F:flavin adenine dinucleotide binding"/>
    <property type="evidence" value="ECO:0007669"/>
    <property type="project" value="InterPro"/>
</dbReference>
<keyword evidence="2" id="KW-0285">Flavoprotein</keyword>
<dbReference type="Proteomes" id="UP000189670">
    <property type="component" value="Unassembled WGS sequence"/>
</dbReference>
<evidence type="ECO:0000259" key="5">
    <source>
        <dbReference type="Pfam" id="PF00732"/>
    </source>
</evidence>
<reference evidence="7" key="1">
    <citation type="submission" date="2012-11" db="EMBL/GenBank/DDBJ databases">
        <authorList>
            <person name="Lucero-Rivera Y.E."/>
            <person name="Tovar-Ramirez D."/>
        </authorList>
    </citation>
    <scope>NUCLEOTIDE SEQUENCE [LARGE SCALE GENOMIC DNA]</scope>
    <source>
        <strain evidence="7">Araruama</strain>
    </source>
</reference>
<keyword evidence="4" id="KW-0560">Oxidoreductase</keyword>
<dbReference type="PANTHER" id="PTHR46056:SF12">
    <property type="entry name" value="LONG-CHAIN-ALCOHOL OXIDASE"/>
    <property type="match status" value="1"/>
</dbReference>
<dbReference type="PANTHER" id="PTHR46056">
    <property type="entry name" value="LONG-CHAIN-ALCOHOL OXIDASE"/>
    <property type="match status" value="1"/>
</dbReference>
<dbReference type="InterPro" id="IPR036188">
    <property type="entry name" value="FAD/NAD-bd_sf"/>
</dbReference>
<feature type="domain" description="Glucose-methanol-choline oxidoreductase N-terminal" evidence="5">
    <location>
        <begin position="3"/>
        <end position="216"/>
    </location>
</feature>
<protein>
    <submittedName>
        <fullName evidence="6">Glucose-methanol-choline oxidoreductase</fullName>
    </submittedName>
</protein>
<keyword evidence="3" id="KW-0274">FAD</keyword>
<evidence type="ECO:0000256" key="4">
    <source>
        <dbReference type="ARBA" id="ARBA00023002"/>
    </source>
</evidence>
<dbReference type="AlphaFoldDB" id="A0A1V1P0J1"/>
<comment type="similarity">
    <text evidence="1">Belongs to the GMC oxidoreductase family.</text>
</comment>
<dbReference type="EMBL" id="ATBP01001007">
    <property type="protein sequence ID" value="ETR68286.1"/>
    <property type="molecule type" value="Genomic_DNA"/>
</dbReference>
<gene>
    <name evidence="6" type="ORF">OMM_04649</name>
</gene>
<evidence type="ECO:0000256" key="1">
    <source>
        <dbReference type="ARBA" id="ARBA00010790"/>
    </source>
</evidence>
<evidence type="ECO:0000313" key="6">
    <source>
        <dbReference type="EMBL" id="ETR68286.1"/>
    </source>
</evidence>
<organism evidence="6 7">
    <name type="scientific">Candidatus Magnetoglobus multicellularis str. Araruama</name>
    <dbReference type="NCBI Taxonomy" id="890399"/>
    <lineage>
        <taxon>Bacteria</taxon>
        <taxon>Pseudomonadati</taxon>
        <taxon>Thermodesulfobacteriota</taxon>
        <taxon>Desulfobacteria</taxon>
        <taxon>Desulfobacterales</taxon>
        <taxon>Desulfobacteraceae</taxon>
        <taxon>Candidatus Magnetoglobus</taxon>
    </lineage>
</organism>
<evidence type="ECO:0000256" key="3">
    <source>
        <dbReference type="ARBA" id="ARBA00022827"/>
    </source>
</evidence>
<comment type="caution">
    <text evidence="6">The sequence shown here is derived from an EMBL/GenBank/DDBJ whole genome shotgun (WGS) entry which is preliminary data.</text>
</comment>
<sequence>MMRLFRYNGAWPVQSGEMTIAAGQGVGGSTLMYTGVSFRLPRIVLDQWQIPGLCFDDLTTRFEQIEQEIHVILPSDKMVNDNNYLFQKGCQNLGWPVKRIPLNIKQCEQVGFCNLGCDSGSKQGTLEVQIPEAVSAGIDLIPNCDVCRISEKKINATIKKAPQGTIEGPWKPGEIIIDASIIVLAAGSPCTPGLLLKSGFQETLPWIGRDITLHPAMTLYGVYPKPIINYRGFPKTFYTDKFTDSHHYYIETAFYYPFVATRHLGIWGKGLSETMSVYNQLMTVLVLNHDTIMPQNRITLNRKGEIQVNYQLSKEIISLLCHAQIQSARIFFAAGCERVIMPCASPQVIYRNKGDLKTLEKRIHPQNFIPITTPVSSAHPQGGCAMGDQTHRSVTNAWGAGSWISLAVCC</sequence>
<evidence type="ECO:0000313" key="7">
    <source>
        <dbReference type="Proteomes" id="UP000189670"/>
    </source>
</evidence>
<name>A0A1V1P0J1_9BACT</name>
<dbReference type="Pfam" id="PF00732">
    <property type="entry name" value="GMC_oxred_N"/>
    <property type="match status" value="1"/>
</dbReference>
<dbReference type="GO" id="GO:0016614">
    <property type="term" value="F:oxidoreductase activity, acting on CH-OH group of donors"/>
    <property type="evidence" value="ECO:0007669"/>
    <property type="project" value="InterPro"/>
</dbReference>
<dbReference type="Gene3D" id="3.50.50.60">
    <property type="entry name" value="FAD/NAD(P)-binding domain"/>
    <property type="match status" value="1"/>
</dbReference>
<proteinExistence type="inferred from homology"/>
<evidence type="ECO:0000256" key="2">
    <source>
        <dbReference type="ARBA" id="ARBA00022630"/>
    </source>
</evidence>
<dbReference type="InterPro" id="IPR000172">
    <property type="entry name" value="GMC_OxRdtase_N"/>
</dbReference>